<dbReference type="Gene3D" id="3.50.30.40">
    <property type="entry name" value="Ribonuclease E inhibitor RraA/RraA-like"/>
    <property type="match status" value="1"/>
</dbReference>
<dbReference type="PANTHER" id="PTHR33254:SF16">
    <property type="entry name" value="BLR3842 PROTEIN"/>
    <property type="match status" value="1"/>
</dbReference>
<dbReference type="PANTHER" id="PTHR33254">
    <property type="entry name" value="4-HYDROXY-4-METHYL-2-OXOGLUTARATE ALDOLASE 3-RELATED"/>
    <property type="match status" value="1"/>
</dbReference>
<organism evidence="3 4">
    <name type="scientific">Pelagimonas varians</name>
    <dbReference type="NCBI Taxonomy" id="696760"/>
    <lineage>
        <taxon>Bacteria</taxon>
        <taxon>Pseudomonadati</taxon>
        <taxon>Pseudomonadota</taxon>
        <taxon>Alphaproteobacteria</taxon>
        <taxon>Rhodobacterales</taxon>
        <taxon>Roseobacteraceae</taxon>
        <taxon>Pelagimonas</taxon>
    </lineage>
</organism>
<dbReference type="GO" id="GO:0016829">
    <property type="term" value="F:lyase activity"/>
    <property type="evidence" value="ECO:0007669"/>
    <property type="project" value="UniProtKB-KW"/>
</dbReference>
<dbReference type="CDD" id="cd16841">
    <property type="entry name" value="RraA_family"/>
    <property type="match status" value="1"/>
</dbReference>
<sequence>MTTHAQELDSQQHKKGNPMSEHPLSSETRELLEKVSVATLATALYKRGLRNQVIQDVRPVARKGKNMVGPAFTLRYMPAREDRNQLVEFRNPMHPQRHAVETCPAGHVMVMDSRKSAYAASAGDILITRLMMRGAAGVVTDGGFRDAMNIGELEMPSYHSRPSSPTNLTTNEAIDINVPIGCGDAPVFPGDILVGDDDSVIVIPAYMAEEVAKEAVEMTAFEDFALSRVQSGASIIGLYPATKEENLKEFNEWRAENGR</sequence>
<feature type="compositionally biased region" description="Basic and acidic residues" evidence="2">
    <location>
        <begin position="1"/>
        <end position="12"/>
    </location>
</feature>
<dbReference type="Proteomes" id="UP000220836">
    <property type="component" value="Unassembled WGS sequence"/>
</dbReference>
<comment type="cofactor">
    <cofactor evidence="1">
        <name>Mg(2+)</name>
        <dbReference type="ChEBI" id="CHEBI:18420"/>
    </cofactor>
</comment>
<feature type="region of interest" description="Disordered" evidence="2">
    <location>
        <begin position="1"/>
        <end position="28"/>
    </location>
</feature>
<dbReference type="NCBIfam" id="NF006093">
    <property type="entry name" value="PRK08245.1"/>
    <property type="match status" value="1"/>
</dbReference>
<accession>A0A238L1G9</accession>
<keyword evidence="3" id="KW-0456">Lyase</keyword>
<dbReference type="Pfam" id="PF03737">
    <property type="entry name" value="RraA-like"/>
    <property type="match status" value="1"/>
</dbReference>
<evidence type="ECO:0000313" key="3">
    <source>
        <dbReference type="EMBL" id="SMX48837.1"/>
    </source>
</evidence>
<keyword evidence="1" id="KW-0479">Metal-binding</keyword>
<name>A0A238L1G9_9RHOB</name>
<dbReference type="EMBL" id="FXYH01000019">
    <property type="protein sequence ID" value="SMX48837.1"/>
    <property type="molecule type" value="Genomic_DNA"/>
</dbReference>
<feature type="binding site" evidence="1">
    <location>
        <begin position="123"/>
        <end position="126"/>
    </location>
    <ligand>
        <name>substrate</name>
    </ligand>
</feature>
<dbReference type="InterPro" id="IPR036704">
    <property type="entry name" value="RraA/RraA-like_sf"/>
</dbReference>
<evidence type="ECO:0000313" key="4">
    <source>
        <dbReference type="Proteomes" id="UP000220836"/>
    </source>
</evidence>
<dbReference type="SUPFAM" id="SSF89562">
    <property type="entry name" value="RraA-like"/>
    <property type="match status" value="1"/>
</dbReference>
<protein>
    <submittedName>
        <fullName evidence="3">4-hydroxy-4-methyl-2-oxoglutarate aldolase</fullName>
        <ecNumber evidence="3">4.1.1.3</ecNumber>
    </submittedName>
</protein>
<feature type="binding site" evidence="1">
    <location>
        <position position="146"/>
    </location>
    <ligand>
        <name>Mg(2+)</name>
        <dbReference type="ChEBI" id="CHEBI:18420"/>
    </ligand>
</feature>
<evidence type="ECO:0000256" key="1">
    <source>
        <dbReference type="PIRSR" id="PIRSR605493-1"/>
    </source>
</evidence>
<dbReference type="InterPro" id="IPR005493">
    <property type="entry name" value="RraA/RraA-like"/>
</dbReference>
<feature type="binding site" evidence="1">
    <location>
        <position position="145"/>
    </location>
    <ligand>
        <name>substrate</name>
    </ligand>
</feature>
<proteinExistence type="predicted"/>
<keyword evidence="4" id="KW-1185">Reference proteome</keyword>
<reference evidence="3 4" key="1">
    <citation type="submission" date="2017-05" db="EMBL/GenBank/DDBJ databases">
        <authorList>
            <person name="Song R."/>
            <person name="Chenine A.L."/>
            <person name="Ruprecht R.M."/>
        </authorList>
    </citation>
    <scope>NUCLEOTIDE SEQUENCE [LARGE SCALE GENOMIC DNA]</scope>
    <source>
        <strain evidence="3 4">CECT 8663</strain>
    </source>
</reference>
<dbReference type="GO" id="GO:0046872">
    <property type="term" value="F:metal ion binding"/>
    <property type="evidence" value="ECO:0007669"/>
    <property type="project" value="UniProtKB-KW"/>
</dbReference>
<dbReference type="AlphaFoldDB" id="A0A238L1G9"/>
<dbReference type="EC" id="4.1.1.3" evidence="3"/>
<gene>
    <name evidence="3" type="primary">proA_4</name>
    <name evidence="3" type="ORF">PEV8663_03972</name>
</gene>
<keyword evidence="1" id="KW-0460">Magnesium</keyword>
<evidence type="ECO:0000256" key="2">
    <source>
        <dbReference type="SAM" id="MobiDB-lite"/>
    </source>
</evidence>